<dbReference type="Proteomes" id="UP000030377">
    <property type="component" value="Unassembled WGS sequence"/>
</dbReference>
<comment type="caution">
    <text evidence="2">The sequence shown here is derived from an EMBL/GenBank/DDBJ whole genome shotgun (WGS) entry which is preliminary data.</text>
</comment>
<name>A0A0A3Z7D7_BRAJP</name>
<gene>
    <name evidence="2" type="ORF">MA20_02770</name>
</gene>
<feature type="transmembrane region" description="Helical" evidence="1">
    <location>
        <begin position="21"/>
        <end position="44"/>
    </location>
</feature>
<dbReference type="AlphaFoldDB" id="A0A0A3Z7D7"/>
<dbReference type="EMBL" id="JRPN01000001">
    <property type="protein sequence ID" value="KGT81813.1"/>
    <property type="molecule type" value="Genomic_DNA"/>
</dbReference>
<organism evidence="2 3">
    <name type="scientific">Bradyrhizobium japonicum</name>
    <dbReference type="NCBI Taxonomy" id="375"/>
    <lineage>
        <taxon>Bacteria</taxon>
        <taxon>Pseudomonadati</taxon>
        <taxon>Pseudomonadota</taxon>
        <taxon>Alphaproteobacteria</taxon>
        <taxon>Hyphomicrobiales</taxon>
        <taxon>Nitrobacteraceae</taxon>
        <taxon>Bradyrhizobium</taxon>
    </lineage>
</organism>
<evidence type="ECO:0000256" key="1">
    <source>
        <dbReference type="SAM" id="Phobius"/>
    </source>
</evidence>
<keyword evidence="1" id="KW-1133">Transmembrane helix</keyword>
<sequence>MRSRKATIMKLPAILQGEARTRFLQGIAFGAVATMAIGFAWGGWVTGESARVMRVSAETSGRMSVLVPLCVAQFTAADGALAKFKATGPYSRENVVSEFVKSVASTSMDYSFAKACATGIETEIAKTAAKT</sequence>
<evidence type="ECO:0000313" key="3">
    <source>
        <dbReference type="Proteomes" id="UP000030377"/>
    </source>
</evidence>
<keyword evidence="1" id="KW-0472">Membrane</keyword>
<proteinExistence type="predicted"/>
<evidence type="ECO:0000313" key="2">
    <source>
        <dbReference type="EMBL" id="KGT81813.1"/>
    </source>
</evidence>
<keyword evidence="1" id="KW-0812">Transmembrane</keyword>
<accession>A0A0A3Z7D7</accession>
<reference evidence="2 3" key="1">
    <citation type="submission" date="2014-09" db="EMBL/GenBank/DDBJ databases">
        <title>Draft genome of Bradyrhizobium japonicum Is-34.</title>
        <authorList>
            <person name="Tsurumaru H."/>
            <person name="Yamakawa T."/>
            <person name="Hashimoto S."/>
            <person name="Okizaki K."/>
            <person name="Kanesaki Y."/>
            <person name="Yoshikawa H."/>
            <person name="Yajima S."/>
        </authorList>
    </citation>
    <scope>NUCLEOTIDE SEQUENCE [LARGE SCALE GENOMIC DNA]</scope>
    <source>
        <strain evidence="2 3">Is-34</strain>
    </source>
</reference>
<protein>
    <submittedName>
        <fullName evidence="2">Uncharacterized protein</fullName>
    </submittedName>
</protein>